<dbReference type="AlphaFoldDB" id="A0AAW0TGH4"/>
<evidence type="ECO:0000256" key="5">
    <source>
        <dbReference type="ARBA" id="ARBA00023242"/>
    </source>
</evidence>
<dbReference type="InterPro" id="IPR021151">
    <property type="entry name" value="GINS_A"/>
</dbReference>
<evidence type="ECO:0000256" key="4">
    <source>
        <dbReference type="ARBA" id="ARBA00022705"/>
    </source>
</evidence>
<gene>
    <name evidence="9" type="ORF">O3P69_010565</name>
</gene>
<comment type="caution">
    <text evidence="9">The sequence shown here is derived from an EMBL/GenBank/DDBJ whole genome shotgun (WGS) entry which is preliminary data.</text>
</comment>
<dbReference type="InterPro" id="IPR036224">
    <property type="entry name" value="GINS_bundle-like_dom_sf"/>
</dbReference>
<dbReference type="GO" id="GO:0000727">
    <property type="term" value="P:double-strand break repair via break-induced replication"/>
    <property type="evidence" value="ECO:0007669"/>
    <property type="project" value="TreeGrafter"/>
</dbReference>
<dbReference type="GO" id="GO:0006261">
    <property type="term" value="P:DNA-templated DNA replication"/>
    <property type="evidence" value="ECO:0007669"/>
    <property type="project" value="InterPro"/>
</dbReference>
<dbReference type="GO" id="GO:0000811">
    <property type="term" value="C:GINS complex"/>
    <property type="evidence" value="ECO:0007669"/>
    <property type="project" value="UniProtKB-UniRule"/>
</dbReference>
<dbReference type="EMBL" id="JARAKH010000031">
    <property type="protein sequence ID" value="KAK8385875.1"/>
    <property type="molecule type" value="Genomic_DNA"/>
</dbReference>
<reference evidence="9 10" key="1">
    <citation type="submission" date="2023-03" db="EMBL/GenBank/DDBJ databases">
        <title>High-quality genome of Scylla paramamosain provides insights in environmental adaptation.</title>
        <authorList>
            <person name="Zhang L."/>
        </authorList>
    </citation>
    <scope>NUCLEOTIDE SEQUENCE [LARGE SCALE GENOMIC DNA]</scope>
    <source>
        <strain evidence="9">LZ_2023a</strain>
        <tissue evidence="9">Muscle</tissue>
    </source>
</reference>
<dbReference type="SUPFAM" id="SSF160059">
    <property type="entry name" value="PriA/YqbF domain"/>
    <property type="match status" value="1"/>
</dbReference>
<evidence type="ECO:0000256" key="6">
    <source>
        <dbReference type="PIRNR" id="PIRNR007764"/>
    </source>
</evidence>
<evidence type="ECO:0000256" key="3">
    <source>
        <dbReference type="ARBA" id="ARBA00014804"/>
    </source>
</evidence>
<comment type="similarity">
    <text evidence="2 6">Belongs to the GINS4/SLD5 family.</text>
</comment>
<dbReference type="InterPro" id="IPR008591">
    <property type="entry name" value="GINS_Sld5"/>
</dbReference>
<name>A0AAW0TGH4_SCYPA</name>
<dbReference type="PIRSF" id="PIRSF007764">
    <property type="entry name" value="Sld5"/>
    <property type="match status" value="1"/>
</dbReference>
<feature type="domain" description="GINS subunit" evidence="7">
    <location>
        <begin position="68"/>
        <end position="140"/>
    </location>
</feature>
<dbReference type="Pfam" id="PF05916">
    <property type="entry name" value="Sld5"/>
    <property type="match status" value="1"/>
</dbReference>
<evidence type="ECO:0000313" key="10">
    <source>
        <dbReference type="Proteomes" id="UP001487740"/>
    </source>
</evidence>
<evidence type="ECO:0000256" key="2">
    <source>
        <dbReference type="ARBA" id="ARBA00008187"/>
    </source>
</evidence>
<comment type="function">
    <text evidence="6">The GINS complex plays an essential role in the initiation of DNA replication.</text>
</comment>
<dbReference type="InterPro" id="IPR038749">
    <property type="entry name" value="Sld5_GINS_A"/>
</dbReference>
<protein>
    <recommendedName>
        <fullName evidence="3 6">DNA replication complex GINS protein SLD5</fullName>
    </recommendedName>
</protein>
<dbReference type="Gene3D" id="3.40.5.60">
    <property type="match status" value="1"/>
</dbReference>
<dbReference type="PANTHER" id="PTHR21206">
    <property type="entry name" value="SLD5 PROTEIN"/>
    <property type="match status" value="1"/>
</dbReference>
<dbReference type="PANTHER" id="PTHR21206:SF0">
    <property type="entry name" value="DNA REPLICATION COMPLEX GINS PROTEIN SLD5"/>
    <property type="match status" value="1"/>
</dbReference>
<dbReference type="Proteomes" id="UP001487740">
    <property type="component" value="Unassembled WGS sequence"/>
</dbReference>
<evidence type="ECO:0000313" key="9">
    <source>
        <dbReference type="EMBL" id="KAK8385875.1"/>
    </source>
</evidence>
<evidence type="ECO:0000256" key="1">
    <source>
        <dbReference type="ARBA" id="ARBA00004123"/>
    </source>
</evidence>
<dbReference type="InterPro" id="IPR031633">
    <property type="entry name" value="SLD5_C"/>
</dbReference>
<proteinExistence type="inferred from homology"/>
<dbReference type="SUPFAM" id="SSF158573">
    <property type="entry name" value="GINS helical bundle-like"/>
    <property type="match status" value="1"/>
</dbReference>
<comment type="subcellular location">
    <subcellularLocation>
        <location evidence="1 6">Nucleus</location>
    </subcellularLocation>
</comment>
<accession>A0AAW0TGH4</accession>
<dbReference type="FunFam" id="3.40.5.60:FF:000001">
    <property type="entry name" value="DNA replication complex GINS protein SLD5"/>
    <property type="match status" value="1"/>
</dbReference>
<feature type="domain" description="DNA replication complex GINS protein SLD5 C-terminal" evidence="8">
    <location>
        <begin position="162"/>
        <end position="219"/>
    </location>
</feature>
<keyword evidence="5 6" id="KW-0539">Nucleus</keyword>
<dbReference type="Gene3D" id="1.20.58.1030">
    <property type="match status" value="1"/>
</dbReference>
<sequence>MSDVDEDVVAASDDEEMMTAPEVLQRLEEAWIIERMSPTLERHQTDLVDCMLDQINQMTENLKRCKKQDFRAAVHKMEIDRIRYVLSSYLRVRLEKIERYAHHLLEKDASVKDQSETVLSPEEASYAKEYVSSMESHFQKVVLQQMPEIIRGFDAVKECVRPNLESYIFLKVKEATPGVLLEDDTGDGRDEEVDLEEGSQYLMRYNTVKDLLQSGAVVFI</sequence>
<keyword evidence="4 6" id="KW-0235">DNA replication</keyword>
<organism evidence="9 10">
    <name type="scientific">Scylla paramamosain</name>
    <name type="common">Mud crab</name>
    <dbReference type="NCBI Taxonomy" id="85552"/>
    <lineage>
        <taxon>Eukaryota</taxon>
        <taxon>Metazoa</taxon>
        <taxon>Ecdysozoa</taxon>
        <taxon>Arthropoda</taxon>
        <taxon>Crustacea</taxon>
        <taxon>Multicrustacea</taxon>
        <taxon>Malacostraca</taxon>
        <taxon>Eumalacostraca</taxon>
        <taxon>Eucarida</taxon>
        <taxon>Decapoda</taxon>
        <taxon>Pleocyemata</taxon>
        <taxon>Brachyura</taxon>
        <taxon>Eubrachyura</taxon>
        <taxon>Portunoidea</taxon>
        <taxon>Portunidae</taxon>
        <taxon>Portuninae</taxon>
        <taxon>Scylla</taxon>
    </lineage>
</organism>
<evidence type="ECO:0000259" key="8">
    <source>
        <dbReference type="Pfam" id="PF16922"/>
    </source>
</evidence>
<keyword evidence="10" id="KW-1185">Reference proteome</keyword>
<dbReference type="CDD" id="cd21692">
    <property type="entry name" value="GINS_B_Sld5"/>
    <property type="match status" value="1"/>
</dbReference>
<dbReference type="Pfam" id="PF16922">
    <property type="entry name" value="SLD5_C"/>
    <property type="match status" value="1"/>
</dbReference>
<dbReference type="CDD" id="cd11711">
    <property type="entry name" value="GINS_A_Sld5"/>
    <property type="match status" value="1"/>
</dbReference>
<evidence type="ECO:0000259" key="7">
    <source>
        <dbReference type="Pfam" id="PF05916"/>
    </source>
</evidence>